<dbReference type="Pfam" id="PF01757">
    <property type="entry name" value="Acyl_transf_3"/>
    <property type="match status" value="1"/>
</dbReference>
<evidence type="ECO:0000313" key="3">
    <source>
        <dbReference type="EMBL" id="AVK03960.1"/>
    </source>
</evidence>
<organism evidence="3 4">
    <name type="scientific">Pseudomonas paraeruginosa</name>
    <dbReference type="NCBI Taxonomy" id="2994495"/>
    <lineage>
        <taxon>Bacteria</taxon>
        <taxon>Pseudomonadati</taxon>
        <taxon>Pseudomonadota</taxon>
        <taxon>Gammaproteobacteria</taxon>
        <taxon>Pseudomonadales</taxon>
        <taxon>Pseudomonadaceae</taxon>
        <taxon>Pseudomonas</taxon>
    </lineage>
</organism>
<dbReference type="InterPro" id="IPR050879">
    <property type="entry name" value="Acyltransferase_3"/>
</dbReference>
<feature type="transmembrane region" description="Helical" evidence="1">
    <location>
        <begin position="34"/>
        <end position="54"/>
    </location>
</feature>
<keyword evidence="4" id="KW-1185">Reference proteome</keyword>
<keyword evidence="1" id="KW-1133">Transmembrane helix</keyword>
<keyword evidence="1" id="KW-0812">Transmembrane</keyword>
<dbReference type="Proteomes" id="UP000238390">
    <property type="component" value="Chromosome"/>
</dbReference>
<accession>A0A2R3IPX3</accession>
<dbReference type="PANTHER" id="PTHR23028">
    <property type="entry name" value="ACETYLTRANSFERASE"/>
    <property type="match status" value="1"/>
</dbReference>
<sequence>MSGLAYRRDIDGLRALAILPVVLYHFGLGGITGGYVGVDVFLVISGYLITSIIWREQQVGRYRPADLGQRRRRDRHLLPLSGPDVRRATVADQLGRQSFRGLESAVA</sequence>
<dbReference type="AlphaFoldDB" id="A0A2R3IPX3"/>
<evidence type="ECO:0000313" key="4">
    <source>
        <dbReference type="Proteomes" id="UP000238390"/>
    </source>
</evidence>
<evidence type="ECO:0000259" key="2">
    <source>
        <dbReference type="Pfam" id="PF01757"/>
    </source>
</evidence>
<keyword evidence="1" id="KW-0472">Membrane</keyword>
<name>A0A2R3IPX3_9PSED</name>
<protein>
    <submittedName>
        <fullName evidence="3">O-antigen acetylase</fullName>
    </submittedName>
</protein>
<feature type="transmembrane region" description="Helical" evidence="1">
    <location>
        <begin position="12"/>
        <end position="28"/>
    </location>
</feature>
<dbReference type="GO" id="GO:0009103">
    <property type="term" value="P:lipopolysaccharide biosynthetic process"/>
    <property type="evidence" value="ECO:0007669"/>
    <property type="project" value="TreeGrafter"/>
</dbReference>
<gene>
    <name evidence="3" type="ORF">CSB93_0846</name>
</gene>
<reference evidence="3 4" key="1">
    <citation type="submission" date="2018-02" db="EMBL/GenBank/DDBJ databases">
        <title>FDA/CDC Antimicrobial Resistant Isolate Bank Genome Sequencing.</title>
        <authorList>
            <person name="Benahmed F.H."/>
            <person name="Lutgring J.D."/>
            <person name="Yoo B."/>
            <person name="Machado M."/>
            <person name="Brown A."/>
            <person name="McAllister G."/>
            <person name="Perry A."/>
            <person name="Halpin A.L."/>
            <person name="Vavikolanu K."/>
            <person name="Ott S."/>
            <person name="Zhao X."/>
            <person name="Tallon L.J."/>
            <person name="Sadzewicz L."/>
            <person name="Aluvathingal J."/>
            <person name="Nadendla S."/>
            <person name="Voskania-kordi A."/>
            <person name="Simonyan V."/>
            <person name="Patel J."/>
            <person name="Shawar R.M."/>
        </authorList>
    </citation>
    <scope>NUCLEOTIDE SEQUENCE [LARGE SCALE GENOMIC DNA]</scope>
    <source>
        <strain evidence="3 4">AR_0356</strain>
    </source>
</reference>
<dbReference type="EMBL" id="CP027169">
    <property type="protein sequence ID" value="AVK03960.1"/>
    <property type="molecule type" value="Genomic_DNA"/>
</dbReference>
<dbReference type="GO" id="GO:0016020">
    <property type="term" value="C:membrane"/>
    <property type="evidence" value="ECO:0007669"/>
    <property type="project" value="TreeGrafter"/>
</dbReference>
<feature type="domain" description="Acyltransferase 3" evidence="2">
    <location>
        <begin position="9"/>
        <end position="60"/>
    </location>
</feature>
<proteinExistence type="predicted"/>
<dbReference type="InterPro" id="IPR002656">
    <property type="entry name" value="Acyl_transf_3_dom"/>
</dbReference>
<evidence type="ECO:0000256" key="1">
    <source>
        <dbReference type="SAM" id="Phobius"/>
    </source>
</evidence>
<dbReference type="PANTHER" id="PTHR23028:SF53">
    <property type="entry name" value="ACYL_TRANSF_3 DOMAIN-CONTAINING PROTEIN"/>
    <property type="match status" value="1"/>
</dbReference>
<dbReference type="GO" id="GO:0016747">
    <property type="term" value="F:acyltransferase activity, transferring groups other than amino-acyl groups"/>
    <property type="evidence" value="ECO:0007669"/>
    <property type="project" value="InterPro"/>
</dbReference>